<keyword evidence="3 4" id="KW-0408">Iron</keyword>
<reference evidence="7" key="1">
    <citation type="submission" date="2018-05" db="EMBL/GenBank/DDBJ databases">
        <title>Leptospira yasudae sp. nov. and Leptospira stimsonii sp. nov., two pathogenic species of the genus Leptospira isolated from environmental sources.</title>
        <authorList>
            <person name="Casanovas-Massana A."/>
            <person name="Hamond C."/>
            <person name="Santos L.A."/>
            <person name="Hacker K.P."/>
            <person name="Balassiano I."/>
            <person name="Medeiros M.A."/>
            <person name="Reis M.G."/>
            <person name="Ko A.I."/>
            <person name="Wunder E.A."/>
        </authorList>
    </citation>
    <scope>NUCLEOTIDE SEQUENCE [LARGE SCALE GENOMIC DNA]</scope>
    <source>
        <strain evidence="7">AMB6-RJ</strain>
    </source>
</reference>
<sequence>MRKRTMLKVIKWIGFFFLLLIFGIGFGTVFRQNLKYEAPYPEVKASQDPRVISRGERLAYGAAHCADCHLAESATSNSRPSLSGGKKFFLPVGTFYSPNITPDHETGIGRFSDAEIARALRYGVHPDHTVVFDFMPFHNTSDEDLTAIISFLRSLKPIKNQVASHELNLIGKVLKAFVVKPVGPKGEVLKSIEADESIAYGEYLANSVANCSGCHTKRNIIGEYIGEPFAGGAPMVDPDPTKEVLTPPNLTPHSEGRITNWTEKQFLARFRQGKSISHSHMPWDSYANMNDSELKAIFRFLKSLKPAKNES</sequence>
<feature type="domain" description="Cytochrome c" evidence="5">
    <location>
        <begin position="50"/>
        <end position="156"/>
    </location>
</feature>
<dbReference type="AlphaFoldDB" id="A0A8B3CSP2"/>
<dbReference type="Pfam" id="PF00034">
    <property type="entry name" value="Cytochrom_C"/>
    <property type="match status" value="2"/>
</dbReference>
<feature type="domain" description="Cytochrome c" evidence="5">
    <location>
        <begin position="196"/>
        <end position="305"/>
    </location>
</feature>
<dbReference type="GO" id="GO:0020037">
    <property type="term" value="F:heme binding"/>
    <property type="evidence" value="ECO:0007669"/>
    <property type="project" value="InterPro"/>
</dbReference>
<dbReference type="GO" id="GO:0009055">
    <property type="term" value="F:electron transfer activity"/>
    <property type="evidence" value="ECO:0007669"/>
    <property type="project" value="InterPro"/>
</dbReference>
<dbReference type="GO" id="GO:0046872">
    <property type="term" value="F:metal ion binding"/>
    <property type="evidence" value="ECO:0007669"/>
    <property type="project" value="UniProtKB-KW"/>
</dbReference>
<evidence type="ECO:0000256" key="2">
    <source>
        <dbReference type="ARBA" id="ARBA00022723"/>
    </source>
</evidence>
<dbReference type="EMBL" id="QHCS01000002">
    <property type="protein sequence ID" value="RHX86767.1"/>
    <property type="molecule type" value="Genomic_DNA"/>
</dbReference>
<name>A0A8B3CSP2_9LEPT</name>
<evidence type="ECO:0000256" key="3">
    <source>
        <dbReference type="ARBA" id="ARBA00023004"/>
    </source>
</evidence>
<protein>
    <submittedName>
        <fullName evidence="6">Cytochrome C</fullName>
    </submittedName>
</protein>
<dbReference type="InterPro" id="IPR009056">
    <property type="entry name" value="Cyt_c-like_dom"/>
</dbReference>
<evidence type="ECO:0000256" key="1">
    <source>
        <dbReference type="ARBA" id="ARBA00022617"/>
    </source>
</evidence>
<proteinExistence type="predicted"/>
<dbReference type="InterPro" id="IPR051459">
    <property type="entry name" value="Cytochrome_c-type_DH"/>
</dbReference>
<organism evidence="6 7">
    <name type="scientific">Leptospira stimsonii</name>
    <dbReference type="NCBI Taxonomy" id="2202203"/>
    <lineage>
        <taxon>Bacteria</taxon>
        <taxon>Pseudomonadati</taxon>
        <taxon>Spirochaetota</taxon>
        <taxon>Spirochaetia</taxon>
        <taxon>Leptospirales</taxon>
        <taxon>Leptospiraceae</taxon>
        <taxon>Leptospira</taxon>
    </lineage>
</organism>
<dbReference type="InterPro" id="IPR036909">
    <property type="entry name" value="Cyt_c-like_dom_sf"/>
</dbReference>
<keyword evidence="1 4" id="KW-0349">Heme</keyword>
<dbReference type="Gene3D" id="1.10.760.10">
    <property type="entry name" value="Cytochrome c-like domain"/>
    <property type="match status" value="2"/>
</dbReference>
<dbReference type="Proteomes" id="UP000266669">
    <property type="component" value="Unassembled WGS sequence"/>
</dbReference>
<accession>A0A8B3CSP2</accession>
<dbReference type="PANTHER" id="PTHR35008">
    <property type="entry name" value="BLL4482 PROTEIN-RELATED"/>
    <property type="match status" value="1"/>
</dbReference>
<dbReference type="SUPFAM" id="SSF46626">
    <property type="entry name" value="Cytochrome c"/>
    <property type="match status" value="2"/>
</dbReference>
<evidence type="ECO:0000256" key="4">
    <source>
        <dbReference type="PROSITE-ProRule" id="PRU00433"/>
    </source>
</evidence>
<keyword evidence="2 4" id="KW-0479">Metal-binding</keyword>
<comment type="caution">
    <text evidence="6">The sequence shown here is derived from an EMBL/GenBank/DDBJ whole genome shotgun (WGS) entry which is preliminary data.</text>
</comment>
<dbReference type="PANTHER" id="PTHR35008:SF8">
    <property type="entry name" value="ALCOHOL DEHYDROGENASE CYTOCHROME C SUBUNIT"/>
    <property type="match status" value="1"/>
</dbReference>
<evidence type="ECO:0000313" key="7">
    <source>
        <dbReference type="Proteomes" id="UP000266669"/>
    </source>
</evidence>
<gene>
    <name evidence="6" type="ORF">DLM78_13410</name>
</gene>
<evidence type="ECO:0000313" key="6">
    <source>
        <dbReference type="EMBL" id="RHX86767.1"/>
    </source>
</evidence>
<dbReference type="PROSITE" id="PS51007">
    <property type="entry name" value="CYTC"/>
    <property type="match status" value="2"/>
</dbReference>
<evidence type="ECO:0000259" key="5">
    <source>
        <dbReference type="PROSITE" id="PS51007"/>
    </source>
</evidence>